<dbReference type="NCBIfam" id="NF047646">
    <property type="entry name" value="REP_Tyr_transpos"/>
    <property type="match status" value="1"/>
</dbReference>
<name>A0ABS7T324_9GAMM</name>
<dbReference type="InterPro" id="IPR052715">
    <property type="entry name" value="RAYT_transposase"/>
</dbReference>
<feature type="domain" description="Transposase IS200-like" evidence="1">
    <location>
        <begin position="13"/>
        <end position="128"/>
    </location>
</feature>
<dbReference type="SMART" id="SM01321">
    <property type="entry name" value="Y1_Tnp"/>
    <property type="match status" value="1"/>
</dbReference>
<dbReference type="SUPFAM" id="SSF143422">
    <property type="entry name" value="Transposase IS200-like"/>
    <property type="match status" value="1"/>
</dbReference>
<proteinExistence type="predicted"/>
<evidence type="ECO:0000259" key="1">
    <source>
        <dbReference type="SMART" id="SM01321"/>
    </source>
</evidence>
<accession>A0ABS7T324</accession>
<protein>
    <submittedName>
        <fullName evidence="2">Transposase</fullName>
    </submittedName>
</protein>
<evidence type="ECO:0000313" key="2">
    <source>
        <dbReference type="EMBL" id="MBZ4038271.1"/>
    </source>
</evidence>
<dbReference type="PANTHER" id="PTHR36966">
    <property type="entry name" value="REP-ASSOCIATED TYROSINE TRANSPOSASE"/>
    <property type="match status" value="1"/>
</dbReference>
<organism evidence="2 3">
    <name type="scientific">Novilysobacter selenitireducens</name>
    <dbReference type="NCBI Taxonomy" id="2872639"/>
    <lineage>
        <taxon>Bacteria</taxon>
        <taxon>Pseudomonadati</taxon>
        <taxon>Pseudomonadota</taxon>
        <taxon>Gammaproteobacteria</taxon>
        <taxon>Lysobacterales</taxon>
        <taxon>Lysobacteraceae</taxon>
        <taxon>Novilysobacter</taxon>
    </lineage>
</organism>
<sequence>MGHAALRKGRRSITGQVYLVTFTTAGRACHFEDWSIAADASRILGDASSWAPSKFLAWVLMPDHFHGLVQLADGDALGQCVGRVKGICARVLRTNYPDAARIWDRGFHDRALRAEEDVRAAARYLIANPLRAGLVEQIGDYPFWDAIWLRSDEPL</sequence>
<dbReference type="PANTHER" id="PTHR36966:SF1">
    <property type="entry name" value="REP-ASSOCIATED TYROSINE TRANSPOSASE"/>
    <property type="match status" value="1"/>
</dbReference>
<reference evidence="2 3" key="1">
    <citation type="submission" date="2021-09" db="EMBL/GenBank/DDBJ databases">
        <title>Lysobacter sp. 13A isolated from the river sediment.</title>
        <authorList>
            <person name="Liu H."/>
            <person name="Li S."/>
            <person name="Mao S."/>
        </authorList>
    </citation>
    <scope>NUCLEOTIDE SEQUENCE [LARGE SCALE GENOMIC DNA]</scope>
    <source>
        <strain evidence="2 3">13A</strain>
    </source>
</reference>
<dbReference type="EMBL" id="JAINZW010000001">
    <property type="protein sequence ID" value="MBZ4038271.1"/>
    <property type="molecule type" value="Genomic_DNA"/>
</dbReference>
<dbReference type="InterPro" id="IPR036515">
    <property type="entry name" value="Transposase_17_sf"/>
</dbReference>
<dbReference type="Gene3D" id="3.30.70.1290">
    <property type="entry name" value="Transposase IS200-like"/>
    <property type="match status" value="1"/>
</dbReference>
<keyword evidence="3" id="KW-1185">Reference proteome</keyword>
<dbReference type="Proteomes" id="UP001430954">
    <property type="component" value="Unassembled WGS sequence"/>
</dbReference>
<dbReference type="Pfam" id="PF01797">
    <property type="entry name" value="Y1_Tnp"/>
    <property type="match status" value="1"/>
</dbReference>
<comment type="caution">
    <text evidence="2">The sequence shown here is derived from an EMBL/GenBank/DDBJ whole genome shotgun (WGS) entry which is preliminary data.</text>
</comment>
<dbReference type="InterPro" id="IPR002686">
    <property type="entry name" value="Transposase_17"/>
</dbReference>
<evidence type="ECO:0000313" key="3">
    <source>
        <dbReference type="Proteomes" id="UP001430954"/>
    </source>
</evidence>
<gene>
    <name evidence="2" type="ORF">K6753_01810</name>
</gene>